<dbReference type="GO" id="GO:0002224">
    <property type="term" value="P:toll-like receptor signaling pathway"/>
    <property type="evidence" value="ECO:0007669"/>
    <property type="project" value="Ensembl"/>
</dbReference>
<dbReference type="PANTHER" id="PTHR31450">
    <property type="entry name" value="LEUCINE-RICH REPEAT-CONTAINING PROTEIN 19 LRRC19 FAMILY MEMBER"/>
    <property type="match status" value="1"/>
</dbReference>
<name>A0A8D0H1Y1_SPHPU</name>
<proteinExistence type="predicted"/>
<keyword evidence="2 5" id="KW-0732">Signal</keyword>
<dbReference type="Pfam" id="PF15176">
    <property type="entry name" value="LRR19-TM"/>
    <property type="match status" value="1"/>
</dbReference>
<evidence type="ECO:0000313" key="8">
    <source>
        <dbReference type="Proteomes" id="UP000694392"/>
    </source>
</evidence>
<dbReference type="GO" id="GO:0050727">
    <property type="term" value="P:regulation of inflammatory response"/>
    <property type="evidence" value="ECO:0007669"/>
    <property type="project" value="Ensembl"/>
</dbReference>
<keyword evidence="4" id="KW-0472">Membrane</keyword>
<accession>A0A8D0H1Y1</accession>
<dbReference type="SMART" id="SM00082">
    <property type="entry name" value="LRRCT"/>
    <property type="match status" value="1"/>
</dbReference>
<organism evidence="7 8">
    <name type="scientific">Sphenodon punctatus</name>
    <name type="common">Tuatara</name>
    <name type="synonym">Hatteria punctata</name>
    <dbReference type="NCBI Taxonomy" id="8508"/>
    <lineage>
        <taxon>Eukaryota</taxon>
        <taxon>Metazoa</taxon>
        <taxon>Chordata</taxon>
        <taxon>Craniata</taxon>
        <taxon>Vertebrata</taxon>
        <taxon>Euteleostomi</taxon>
        <taxon>Lepidosauria</taxon>
        <taxon>Sphenodontia</taxon>
        <taxon>Sphenodontidae</taxon>
        <taxon>Sphenodon</taxon>
    </lineage>
</organism>
<reference evidence="7" key="1">
    <citation type="submission" date="2025-08" db="UniProtKB">
        <authorList>
            <consortium name="Ensembl"/>
        </authorList>
    </citation>
    <scope>IDENTIFICATION</scope>
</reference>
<keyword evidence="1" id="KW-0433">Leucine-rich repeat</keyword>
<evidence type="ECO:0000256" key="3">
    <source>
        <dbReference type="ARBA" id="ARBA00022737"/>
    </source>
</evidence>
<dbReference type="AlphaFoldDB" id="A0A8D0H1Y1"/>
<evidence type="ECO:0000256" key="2">
    <source>
        <dbReference type="ARBA" id="ARBA00022729"/>
    </source>
</evidence>
<dbReference type="PANTHER" id="PTHR31450:SF4">
    <property type="entry name" value="LEUCINE-RICH REPEAT-CONTAINING PROTEIN 19"/>
    <property type="match status" value="1"/>
</dbReference>
<dbReference type="SMART" id="SM00365">
    <property type="entry name" value="LRR_SD22"/>
    <property type="match status" value="4"/>
</dbReference>
<dbReference type="SMART" id="SM00369">
    <property type="entry name" value="LRR_TYP"/>
    <property type="match status" value="4"/>
</dbReference>
<keyword evidence="3" id="KW-0677">Repeat</keyword>
<protein>
    <submittedName>
        <fullName evidence="7">Leucine rich repeat containing 19</fullName>
    </submittedName>
</protein>
<dbReference type="GeneTree" id="ENSGT00940000161278"/>
<dbReference type="GO" id="GO:1901224">
    <property type="term" value="P:positive regulation of non-canonical NF-kappaB signal transduction"/>
    <property type="evidence" value="ECO:0007669"/>
    <property type="project" value="Ensembl"/>
</dbReference>
<evidence type="ECO:0000313" key="7">
    <source>
        <dbReference type="Ensembl" id="ENSSPUP00000013230.1"/>
    </source>
</evidence>
<dbReference type="Gene3D" id="3.80.10.10">
    <property type="entry name" value="Ribonuclease Inhibitor"/>
    <property type="match status" value="1"/>
</dbReference>
<dbReference type="GO" id="GO:0043123">
    <property type="term" value="P:positive regulation of canonical NF-kappaB signal transduction"/>
    <property type="evidence" value="ECO:0007669"/>
    <property type="project" value="Ensembl"/>
</dbReference>
<keyword evidence="4" id="KW-1133">Transmembrane helix</keyword>
<dbReference type="GO" id="GO:0038023">
    <property type="term" value="F:signaling receptor activity"/>
    <property type="evidence" value="ECO:0007669"/>
    <property type="project" value="Ensembl"/>
</dbReference>
<evidence type="ECO:0000256" key="5">
    <source>
        <dbReference type="SAM" id="SignalP"/>
    </source>
</evidence>
<dbReference type="InterPro" id="IPR003591">
    <property type="entry name" value="Leu-rich_rpt_typical-subtyp"/>
</dbReference>
<dbReference type="GO" id="GO:0005886">
    <property type="term" value="C:plasma membrane"/>
    <property type="evidence" value="ECO:0007669"/>
    <property type="project" value="Ensembl"/>
</dbReference>
<evidence type="ECO:0000256" key="4">
    <source>
        <dbReference type="SAM" id="Phobius"/>
    </source>
</evidence>
<dbReference type="Pfam" id="PF13855">
    <property type="entry name" value="LRR_8"/>
    <property type="match status" value="1"/>
</dbReference>
<dbReference type="GO" id="GO:0001817">
    <property type="term" value="P:regulation of cytokine production"/>
    <property type="evidence" value="ECO:0007669"/>
    <property type="project" value="Ensembl"/>
</dbReference>
<evidence type="ECO:0000259" key="6">
    <source>
        <dbReference type="SMART" id="SM00082"/>
    </source>
</evidence>
<dbReference type="InterPro" id="IPR000483">
    <property type="entry name" value="Cys-rich_flank_reg_C"/>
</dbReference>
<dbReference type="PROSITE" id="PS51450">
    <property type="entry name" value="LRR"/>
    <property type="match status" value="2"/>
</dbReference>
<keyword evidence="4" id="KW-0812">Transmembrane</keyword>
<feature type="transmembrane region" description="Helical" evidence="4">
    <location>
        <begin position="263"/>
        <end position="284"/>
    </location>
</feature>
<sequence>MKIAWFMIWIGAVLLNPVTAEFNVICEDTAKNYTSVPPGLKQNVTILRLSNNKITLNTNDTEYLHMFINLTELYLNANVITALHNNSFCNLSKLTHLDVSNNSISVIEPATFIGLNKLAKLYLQHNKISQLDSDTFVSLKSLTVLNLENNLLGYLDAKVFNLTKIYLTKNPWNCSCSLLSLQNWLNISNVTMENENTTMCEHPDTLKKYSIKTAPIQTLNCDARGDSISTAKPPFSLINTRSTSISTLRTSANNNSPPLGKSWIFLVGVFVVVLCTSLLILGAVKCPAWYRYLMSYNHRRLEEHGPDMFEEDFATDMNTFPQIPYTNEGDSMVVFEQTHTFVPDEDGFIEDKYIDAHGLTEEI</sequence>
<dbReference type="GO" id="GO:0048874">
    <property type="term" value="P:host-mediated modulation of intestinal microbiota composition"/>
    <property type="evidence" value="ECO:0007669"/>
    <property type="project" value="Ensembl"/>
</dbReference>
<feature type="domain" description="LRRCT" evidence="6">
    <location>
        <begin position="170"/>
        <end position="222"/>
    </location>
</feature>
<feature type="chain" id="PRO_5034337210" evidence="5">
    <location>
        <begin position="21"/>
        <end position="363"/>
    </location>
</feature>
<dbReference type="Proteomes" id="UP000694392">
    <property type="component" value="Unplaced"/>
</dbReference>
<dbReference type="Ensembl" id="ENSSPUT00000014107.1">
    <property type="protein sequence ID" value="ENSSPUP00000013230.1"/>
    <property type="gene ID" value="ENSSPUG00000010178.1"/>
</dbReference>
<feature type="signal peptide" evidence="5">
    <location>
        <begin position="1"/>
        <end position="20"/>
    </location>
</feature>
<keyword evidence="8" id="KW-1185">Reference proteome</keyword>
<reference evidence="7" key="2">
    <citation type="submission" date="2025-09" db="UniProtKB">
        <authorList>
            <consortium name="Ensembl"/>
        </authorList>
    </citation>
    <scope>IDENTIFICATION</scope>
</reference>
<dbReference type="InterPro" id="IPR032675">
    <property type="entry name" value="LRR_dom_sf"/>
</dbReference>
<evidence type="ECO:0000256" key="1">
    <source>
        <dbReference type="ARBA" id="ARBA00022614"/>
    </source>
</evidence>
<dbReference type="InterPro" id="IPR001611">
    <property type="entry name" value="Leu-rich_rpt"/>
</dbReference>
<gene>
    <name evidence="7" type="primary">LRRC19</name>
</gene>
<dbReference type="SUPFAM" id="SSF52058">
    <property type="entry name" value="L domain-like"/>
    <property type="match status" value="1"/>
</dbReference>